<keyword evidence="1 2" id="KW-0443">Lipid metabolism</keyword>
<feature type="active site" description="Proton acceptor" evidence="2">
    <location>
        <position position="253"/>
    </location>
</feature>
<organism evidence="5 6">
    <name type="scientific">Qipengyuania benthica</name>
    <dbReference type="NCBI Taxonomy" id="3067651"/>
    <lineage>
        <taxon>Bacteria</taxon>
        <taxon>Pseudomonadati</taxon>
        <taxon>Pseudomonadota</taxon>
        <taxon>Alphaproteobacteria</taxon>
        <taxon>Sphingomonadales</taxon>
        <taxon>Erythrobacteraceae</taxon>
        <taxon>Qipengyuania</taxon>
    </lineage>
</organism>
<feature type="signal peptide" evidence="3">
    <location>
        <begin position="1"/>
        <end position="19"/>
    </location>
</feature>
<accession>A0ABT9HAD3</accession>
<dbReference type="EMBL" id="JAVAIL010000003">
    <property type="protein sequence ID" value="MDP4540291.1"/>
    <property type="molecule type" value="Genomic_DNA"/>
</dbReference>
<gene>
    <name evidence="5" type="ORF">Q9K01_11700</name>
</gene>
<proteinExistence type="predicted"/>
<evidence type="ECO:0000313" key="5">
    <source>
        <dbReference type="EMBL" id="MDP4540291.1"/>
    </source>
</evidence>
<dbReference type="InterPro" id="IPR016035">
    <property type="entry name" value="Acyl_Trfase/lysoPLipase"/>
</dbReference>
<dbReference type="Pfam" id="PF01734">
    <property type="entry name" value="Patatin"/>
    <property type="match status" value="1"/>
</dbReference>
<dbReference type="InterPro" id="IPR002641">
    <property type="entry name" value="PNPLA_dom"/>
</dbReference>
<sequence>MRRFATLLLPLALALGGCATWPDRIERTPLQAEQAQLPGYSDVRYWADATAAEFNAMRVEMEAQQGAEQPAILLALSGGAHDGAYAAGFLTGWSDSGERPQFTIVSGVSTGALIAPFAFLGSTYDERLRQFYTGISRRDIYRQRGIVGLLTQPSFADTTPLAELIAQNVDEVLLAAVAREHAKGRRLLVQTTNLDAARGVIWDMGAIAASQAPNRLALFRQVLLASASVPGLFPPVLIDVTGGKSQFAEMHVDGAATAGFLALPESLLVDSNGAGATGQEQIYVILNGRPRPEFEVIKPNTFEIIGRALDTVLSAHDRASVLAVQQFATTNGVDFNVTFIGPEFDNEWEELFSQQYMTELYAHGVSRGEARSWFPSLMEAEGEGQ</sequence>
<dbReference type="PROSITE" id="PS51635">
    <property type="entry name" value="PNPLA"/>
    <property type="match status" value="1"/>
</dbReference>
<comment type="caution">
    <text evidence="2">Lacks conserved residue(s) required for the propagation of feature annotation.</text>
</comment>
<evidence type="ECO:0000256" key="1">
    <source>
        <dbReference type="ARBA" id="ARBA00023098"/>
    </source>
</evidence>
<keyword evidence="3" id="KW-0732">Signal</keyword>
<evidence type="ECO:0000256" key="2">
    <source>
        <dbReference type="PROSITE-ProRule" id="PRU01161"/>
    </source>
</evidence>
<keyword evidence="2" id="KW-0442">Lipid degradation</keyword>
<evidence type="ECO:0000313" key="6">
    <source>
        <dbReference type="Proteomes" id="UP001235664"/>
    </source>
</evidence>
<name>A0ABT9HAD3_9SPHN</name>
<evidence type="ECO:0000256" key="3">
    <source>
        <dbReference type="SAM" id="SignalP"/>
    </source>
</evidence>
<feature type="domain" description="PNPLA" evidence="4">
    <location>
        <begin position="74"/>
        <end position="269"/>
    </location>
</feature>
<dbReference type="Proteomes" id="UP001235664">
    <property type="component" value="Unassembled WGS sequence"/>
</dbReference>
<feature type="active site" description="Nucleophile" evidence="2">
    <location>
        <position position="109"/>
    </location>
</feature>
<feature type="chain" id="PRO_5046038468" evidence="3">
    <location>
        <begin position="20"/>
        <end position="385"/>
    </location>
</feature>
<reference evidence="5 6" key="1">
    <citation type="submission" date="2023-08" db="EMBL/GenBank/DDBJ databases">
        <title>genomic of DY56.</title>
        <authorList>
            <person name="Wang Y."/>
        </authorList>
    </citation>
    <scope>NUCLEOTIDE SEQUENCE [LARGE SCALE GENOMIC DNA]</scope>
    <source>
        <strain evidence="5 6">DY56-A-20</strain>
    </source>
</reference>
<dbReference type="RefSeq" id="WP_305930423.1">
    <property type="nucleotide sequence ID" value="NZ_JAVAIL010000003.1"/>
</dbReference>
<dbReference type="Gene3D" id="3.40.1090.10">
    <property type="entry name" value="Cytosolic phospholipase A2 catalytic domain"/>
    <property type="match status" value="1"/>
</dbReference>
<comment type="caution">
    <text evidence="5">The sequence shown here is derived from an EMBL/GenBank/DDBJ whole genome shotgun (WGS) entry which is preliminary data.</text>
</comment>
<dbReference type="SUPFAM" id="SSF52151">
    <property type="entry name" value="FabD/lysophospholipase-like"/>
    <property type="match status" value="1"/>
</dbReference>
<dbReference type="PROSITE" id="PS51257">
    <property type="entry name" value="PROKAR_LIPOPROTEIN"/>
    <property type="match status" value="1"/>
</dbReference>
<protein>
    <submittedName>
        <fullName evidence="5">Patatin-like phospholipase family protein</fullName>
    </submittedName>
</protein>
<keyword evidence="6" id="KW-1185">Reference proteome</keyword>
<keyword evidence="2" id="KW-0378">Hydrolase</keyword>
<evidence type="ECO:0000259" key="4">
    <source>
        <dbReference type="PROSITE" id="PS51635"/>
    </source>
</evidence>
<feature type="short sequence motif" description="GXSXG" evidence="2">
    <location>
        <begin position="107"/>
        <end position="111"/>
    </location>
</feature>
<feature type="short sequence motif" description="DGA/G" evidence="2">
    <location>
        <begin position="253"/>
        <end position="255"/>
    </location>
</feature>